<protein>
    <recommendedName>
        <fullName evidence="4">Methyltransferase domain-containing protein</fullName>
    </recommendedName>
</protein>
<dbReference type="EMBL" id="KV907500">
    <property type="protein sequence ID" value="OOF95044.1"/>
    <property type="molecule type" value="Genomic_DNA"/>
</dbReference>
<evidence type="ECO:0008006" key="4">
    <source>
        <dbReference type="Google" id="ProtNLM"/>
    </source>
</evidence>
<dbReference type="STRING" id="602072.A0A1R3RKV1"/>
<dbReference type="SUPFAM" id="SSF53335">
    <property type="entry name" value="S-adenosyl-L-methionine-dependent methyltransferases"/>
    <property type="match status" value="1"/>
</dbReference>
<reference evidence="3" key="2">
    <citation type="journal article" date="2017" name="Genome Biol.">
        <title>Comparative genomics reveals high biological diversity and specific adaptations in the industrially and medically important fungal genus Aspergillus.</title>
        <authorList>
            <person name="de Vries R.P."/>
            <person name="Riley R."/>
            <person name="Wiebenga A."/>
            <person name="Aguilar-Osorio G."/>
            <person name="Amillis S."/>
            <person name="Uchima C.A."/>
            <person name="Anderluh G."/>
            <person name="Asadollahi M."/>
            <person name="Askin M."/>
            <person name="Barry K."/>
            <person name="Battaglia E."/>
            <person name="Bayram O."/>
            <person name="Benocci T."/>
            <person name="Braus-Stromeyer S.A."/>
            <person name="Caldana C."/>
            <person name="Canovas D."/>
            <person name="Cerqueira G.C."/>
            <person name="Chen F."/>
            <person name="Chen W."/>
            <person name="Choi C."/>
            <person name="Clum A."/>
            <person name="Dos Santos R.A."/>
            <person name="Damasio A.R."/>
            <person name="Diallinas G."/>
            <person name="Emri T."/>
            <person name="Fekete E."/>
            <person name="Flipphi M."/>
            <person name="Freyberg S."/>
            <person name="Gallo A."/>
            <person name="Gournas C."/>
            <person name="Habgood R."/>
            <person name="Hainaut M."/>
            <person name="Harispe M.L."/>
            <person name="Henrissat B."/>
            <person name="Hilden K.S."/>
            <person name="Hope R."/>
            <person name="Hossain A."/>
            <person name="Karabika E."/>
            <person name="Karaffa L."/>
            <person name="Karanyi Z."/>
            <person name="Krasevec N."/>
            <person name="Kuo A."/>
            <person name="Kusch H."/>
            <person name="LaButti K."/>
            <person name="Lagendijk E.L."/>
            <person name="Lapidus A."/>
            <person name="Levasseur A."/>
            <person name="Lindquist E."/>
            <person name="Lipzen A."/>
            <person name="Logrieco A.F."/>
            <person name="MacCabe A."/>
            <person name="Maekelae M.R."/>
            <person name="Malavazi I."/>
            <person name="Melin P."/>
            <person name="Meyer V."/>
            <person name="Mielnichuk N."/>
            <person name="Miskei M."/>
            <person name="Molnar A.P."/>
            <person name="Mule G."/>
            <person name="Ngan C.Y."/>
            <person name="Orejas M."/>
            <person name="Orosz E."/>
            <person name="Ouedraogo J.P."/>
            <person name="Overkamp K.M."/>
            <person name="Park H.-S."/>
            <person name="Perrone G."/>
            <person name="Piumi F."/>
            <person name="Punt P.J."/>
            <person name="Ram A.F."/>
            <person name="Ramon A."/>
            <person name="Rauscher S."/>
            <person name="Record E."/>
            <person name="Riano-Pachon D.M."/>
            <person name="Robert V."/>
            <person name="Roehrig J."/>
            <person name="Ruller R."/>
            <person name="Salamov A."/>
            <person name="Salih N.S."/>
            <person name="Samson R.A."/>
            <person name="Sandor E."/>
            <person name="Sanguinetti M."/>
            <person name="Schuetze T."/>
            <person name="Sepcic K."/>
            <person name="Shelest E."/>
            <person name="Sherlock G."/>
            <person name="Sophianopoulou V."/>
            <person name="Squina F.M."/>
            <person name="Sun H."/>
            <person name="Susca A."/>
            <person name="Todd R.B."/>
            <person name="Tsang A."/>
            <person name="Unkles S.E."/>
            <person name="van de Wiele N."/>
            <person name="van Rossen-Uffink D."/>
            <person name="Oliveira J.V."/>
            <person name="Vesth T.C."/>
            <person name="Visser J."/>
            <person name="Yu J.-H."/>
            <person name="Zhou M."/>
            <person name="Andersen M.R."/>
            <person name="Archer D.B."/>
            <person name="Baker S.E."/>
            <person name="Benoit I."/>
            <person name="Brakhage A.A."/>
            <person name="Braus G.H."/>
            <person name="Fischer R."/>
            <person name="Frisvad J.C."/>
            <person name="Goldman G.H."/>
            <person name="Houbraken J."/>
            <person name="Oakley B."/>
            <person name="Pocsi I."/>
            <person name="Scazzocchio C."/>
            <person name="Seiboth B."/>
            <person name="vanKuyk P.A."/>
            <person name="Wortman J."/>
            <person name="Dyer P.S."/>
            <person name="Grigoriev I.V."/>
        </authorList>
    </citation>
    <scope>NUCLEOTIDE SEQUENCE [LARGE SCALE GENOMIC DNA]</scope>
    <source>
        <strain evidence="3">ITEM 5010</strain>
    </source>
</reference>
<evidence type="ECO:0000313" key="2">
    <source>
        <dbReference type="EMBL" id="OOF95111.1"/>
    </source>
</evidence>
<dbReference type="EMBL" id="KV907500">
    <property type="protein sequence ID" value="OOF95111.1"/>
    <property type="molecule type" value="Genomic_DNA"/>
</dbReference>
<reference evidence="2" key="1">
    <citation type="submission" date="2016-12" db="EMBL/GenBank/DDBJ databases">
        <authorList>
            <consortium name="DOE Joint Genome Institute"/>
            <person name="Riley R."/>
            <person name="Kuo A."/>
            <person name="Sun H."/>
            <person name="Pangilinan J."/>
            <person name="Culley D."/>
            <person name="Salamov A."/>
            <person name="Magnuson J."/>
            <person name="Bruno K."/>
            <person name="Henrissat B."/>
            <person name="Berka R."/>
            <person name="Tsang A."/>
            <person name="Barry K."/>
            <person name="lapidus A."/>
            <person name="Martin J."/>
            <person name="Lindquist E."/>
            <person name="Wang Z."/>
            <person name="Baker S."/>
            <person name="Grigoriev I."/>
            <person name="Nordberg H.P."/>
            <person name="Cantor M.N."/>
            <person name="Hua S.X."/>
        </authorList>
    </citation>
    <scope>NUCLEOTIDE SEQUENCE [LARGE SCALE GENOMIC DNA]</scope>
    <source>
        <strain evidence="2">ITEM 5010</strain>
    </source>
</reference>
<gene>
    <name evidence="1" type="ORF">ASPCADRAFT_5559</name>
    <name evidence="2" type="ORF">ASPCADRAFT_5629</name>
</gene>
<dbReference type="Proteomes" id="UP000188318">
    <property type="component" value="Unassembled WGS sequence"/>
</dbReference>
<accession>A0A1R3RKV1</accession>
<dbReference type="VEuPathDB" id="FungiDB:ASPCADRAFT_5629"/>
<dbReference type="VEuPathDB" id="FungiDB:ASPCADRAFT_5559"/>
<evidence type="ECO:0000313" key="1">
    <source>
        <dbReference type="EMBL" id="OOF95044.1"/>
    </source>
</evidence>
<sequence>MSHANAALSLSPAFEKAEFKCGNGLLDVFNEVLEVCFVRLCHCLDGTGYYLVHNTYAPNSTITLVDIEPTPLSLTAARLGQAHPGLPIYPHQHDVLSKEPLPSPSTPTVAAYDSISLTYLLHTLPVAPSVKQTVLAKAKAAVKPSGVVFGATILGHGAWHSFMGRILLRYLNGRWLANLDDQPEVFVDALKENFRDVRCDIVGSILVFEAREPK</sequence>
<organism evidence="2 3">
    <name type="scientific">Aspergillus carbonarius (strain ITEM 5010)</name>
    <dbReference type="NCBI Taxonomy" id="602072"/>
    <lineage>
        <taxon>Eukaryota</taxon>
        <taxon>Fungi</taxon>
        <taxon>Dikarya</taxon>
        <taxon>Ascomycota</taxon>
        <taxon>Pezizomycotina</taxon>
        <taxon>Eurotiomycetes</taxon>
        <taxon>Eurotiomycetidae</taxon>
        <taxon>Eurotiales</taxon>
        <taxon>Aspergillaceae</taxon>
        <taxon>Aspergillus</taxon>
        <taxon>Aspergillus subgen. Circumdati</taxon>
    </lineage>
</organism>
<dbReference type="InterPro" id="IPR029063">
    <property type="entry name" value="SAM-dependent_MTases_sf"/>
</dbReference>
<dbReference type="AlphaFoldDB" id="A0A1R3RKV1"/>
<proteinExistence type="predicted"/>
<keyword evidence="3" id="KW-1185">Reference proteome</keyword>
<dbReference type="OrthoDB" id="10061782at2759"/>
<name>A0A1R3RKV1_ASPC5</name>
<dbReference type="Gene3D" id="3.40.50.150">
    <property type="entry name" value="Vaccinia Virus protein VP39"/>
    <property type="match status" value="1"/>
</dbReference>
<evidence type="ECO:0000313" key="3">
    <source>
        <dbReference type="Proteomes" id="UP000188318"/>
    </source>
</evidence>